<proteinExistence type="predicted"/>
<feature type="domain" description="Amino acid transporter transmembrane" evidence="7">
    <location>
        <begin position="17"/>
        <end position="396"/>
    </location>
</feature>
<feature type="transmembrane region" description="Helical" evidence="6">
    <location>
        <begin position="378"/>
        <end position="399"/>
    </location>
</feature>
<gene>
    <name evidence="8" type="ORF">L1049_021965</name>
</gene>
<keyword evidence="9" id="KW-1185">Reference proteome</keyword>
<comment type="subcellular location">
    <subcellularLocation>
        <location evidence="1">Membrane</location>
        <topology evidence="1">Multi-pass membrane protein</topology>
    </subcellularLocation>
</comment>
<feature type="transmembrane region" description="Helical" evidence="6">
    <location>
        <begin position="139"/>
        <end position="156"/>
    </location>
</feature>
<keyword evidence="3" id="KW-0813">Transport</keyword>
<organism evidence="8 9">
    <name type="scientific">Liquidambar formosana</name>
    <name type="common">Formosan gum</name>
    <dbReference type="NCBI Taxonomy" id="63359"/>
    <lineage>
        <taxon>Eukaryota</taxon>
        <taxon>Viridiplantae</taxon>
        <taxon>Streptophyta</taxon>
        <taxon>Embryophyta</taxon>
        <taxon>Tracheophyta</taxon>
        <taxon>Spermatophyta</taxon>
        <taxon>Magnoliopsida</taxon>
        <taxon>eudicotyledons</taxon>
        <taxon>Gunneridae</taxon>
        <taxon>Pentapetalae</taxon>
        <taxon>Saxifragales</taxon>
        <taxon>Altingiaceae</taxon>
        <taxon>Liquidambar</taxon>
    </lineage>
</organism>
<reference evidence="8 9" key="1">
    <citation type="journal article" date="2024" name="Plant J.">
        <title>Genome sequences and population genomics reveal climatic adaptation and genomic divergence between two closely related sweetgum species.</title>
        <authorList>
            <person name="Xu W.Q."/>
            <person name="Ren C.Q."/>
            <person name="Zhang X.Y."/>
            <person name="Comes H.P."/>
            <person name="Liu X.H."/>
            <person name="Li Y.G."/>
            <person name="Kettle C.J."/>
            <person name="Jalonen R."/>
            <person name="Gaisberger H."/>
            <person name="Ma Y.Z."/>
            <person name="Qiu Y.X."/>
        </authorList>
    </citation>
    <scope>NUCLEOTIDE SEQUENCE [LARGE SCALE GENOMIC DNA]</scope>
    <source>
        <strain evidence="8">Hangzhou</strain>
    </source>
</reference>
<evidence type="ECO:0000256" key="5">
    <source>
        <dbReference type="ARBA" id="ARBA00023136"/>
    </source>
</evidence>
<comment type="caution">
    <text evidence="8">The sequence shown here is derived from an EMBL/GenBank/DDBJ whole genome shotgun (WGS) entry which is preliminary data.</text>
</comment>
<dbReference type="Pfam" id="PF01490">
    <property type="entry name" value="Aa_trans"/>
    <property type="match status" value="1"/>
</dbReference>
<dbReference type="InterPro" id="IPR013057">
    <property type="entry name" value="AA_transpt_TM"/>
</dbReference>
<dbReference type="GO" id="GO:0005774">
    <property type="term" value="C:vacuolar membrane"/>
    <property type="evidence" value="ECO:0007669"/>
    <property type="project" value="TreeGrafter"/>
</dbReference>
<name>A0AAP0RBR0_LIQFO</name>
<feature type="transmembrane region" description="Helical" evidence="6">
    <location>
        <begin position="20"/>
        <end position="41"/>
    </location>
</feature>
<feature type="transmembrane region" description="Helical" evidence="6">
    <location>
        <begin position="94"/>
        <end position="114"/>
    </location>
</feature>
<feature type="transmembrane region" description="Helical" evidence="6">
    <location>
        <begin position="235"/>
        <end position="259"/>
    </location>
</feature>
<accession>A0AAP0RBR0</accession>
<feature type="transmembrane region" description="Helical" evidence="6">
    <location>
        <begin position="47"/>
        <end position="67"/>
    </location>
</feature>
<dbReference type="PANTHER" id="PTHR22950">
    <property type="entry name" value="AMINO ACID TRANSPORTER"/>
    <property type="match status" value="1"/>
</dbReference>
<sequence length="416" mass="44499">MATIHRMAITPYPKKEVSFLKTCINGINALSGIGILSIPYALSSGGWLSLILLLLIAASACFTGLLISRCMDSDPLILSYPDIAGHAFGKKGRLIASLFVCLELYLVATGLLILEGDNLHKLSPNFALKIGGLRVEGRHSFVIIAGVMIFPSIWLSDLGVLSYVSAGGVLSSLVIVACVFCVGAANGEGFHGKGRLIDLNGMPTAASLYTFCYGAHAMFPTIYSSMRKKSQFSQVLLVSFVICTITYVSMAILGYLIYGQNVQSQVTLNLPTEKVSSKVAIYTILAGPVAKYALTVTPIATAIESHLPGNYQESRPISILIRTFLLISTVILAIVFPSFQSVTSLSGAVLIVFVSFLLPCVCYLKIFGVRNNLGYELVGIVGIMLMAVLVGVVGTYSSIAQTLKHTSNVDSLLKYI</sequence>
<dbReference type="EMBL" id="JBBPBK010000011">
    <property type="protein sequence ID" value="KAK9274714.1"/>
    <property type="molecule type" value="Genomic_DNA"/>
</dbReference>
<evidence type="ECO:0000256" key="1">
    <source>
        <dbReference type="ARBA" id="ARBA00004141"/>
    </source>
</evidence>
<dbReference type="AlphaFoldDB" id="A0AAP0RBR0"/>
<feature type="transmembrane region" description="Helical" evidence="6">
    <location>
        <begin position="163"/>
        <end position="185"/>
    </location>
</feature>
<evidence type="ECO:0000313" key="8">
    <source>
        <dbReference type="EMBL" id="KAK9274714.1"/>
    </source>
</evidence>
<protein>
    <recommendedName>
        <fullName evidence="7">Amino acid transporter transmembrane domain-containing protein</fullName>
    </recommendedName>
</protein>
<feature type="transmembrane region" description="Helical" evidence="6">
    <location>
        <begin position="205"/>
        <end position="223"/>
    </location>
</feature>
<dbReference type="PANTHER" id="PTHR22950:SF698">
    <property type="entry name" value="AMINO ACID TRANSPORTER TRANSMEMBRANE DOMAIN-CONTAINING PROTEIN"/>
    <property type="match status" value="1"/>
</dbReference>
<evidence type="ECO:0000256" key="2">
    <source>
        <dbReference type="ARBA" id="ARBA00022692"/>
    </source>
</evidence>
<evidence type="ECO:0000256" key="6">
    <source>
        <dbReference type="SAM" id="Phobius"/>
    </source>
</evidence>
<evidence type="ECO:0000259" key="7">
    <source>
        <dbReference type="Pfam" id="PF01490"/>
    </source>
</evidence>
<keyword evidence="4 6" id="KW-1133">Transmembrane helix</keyword>
<feature type="transmembrane region" description="Helical" evidence="6">
    <location>
        <begin position="345"/>
        <end position="366"/>
    </location>
</feature>
<dbReference type="Proteomes" id="UP001415857">
    <property type="component" value="Unassembled WGS sequence"/>
</dbReference>
<evidence type="ECO:0000313" key="9">
    <source>
        <dbReference type="Proteomes" id="UP001415857"/>
    </source>
</evidence>
<evidence type="ECO:0000256" key="4">
    <source>
        <dbReference type="ARBA" id="ARBA00022989"/>
    </source>
</evidence>
<dbReference type="GO" id="GO:0015179">
    <property type="term" value="F:L-amino acid transmembrane transporter activity"/>
    <property type="evidence" value="ECO:0007669"/>
    <property type="project" value="TreeGrafter"/>
</dbReference>
<keyword evidence="5 6" id="KW-0472">Membrane</keyword>
<feature type="transmembrane region" description="Helical" evidence="6">
    <location>
        <begin position="319"/>
        <end position="339"/>
    </location>
</feature>
<evidence type="ECO:0000256" key="3">
    <source>
        <dbReference type="ARBA" id="ARBA00022970"/>
    </source>
</evidence>
<keyword evidence="2 6" id="KW-0812">Transmembrane</keyword>
<keyword evidence="3" id="KW-0029">Amino-acid transport</keyword>
<feature type="transmembrane region" description="Helical" evidence="6">
    <location>
        <begin position="279"/>
        <end position="299"/>
    </location>
</feature>